<evidence type="ECO:0000256" key="2">
    <source>
        <dbReference type="ARBA" id="ARBA00022448"/>
    </source>
</evidence>
<keyword evidence="6 9" id="KW-1133">Transmembrane helix</keyword>
<evidence type="ECO:0000256" key="7">
    <source>
        <dbReference type="ARBA" id="ARBA00023136"/>
    </source>
</evidence>
<dbReference type="AlphaFoldDB" id="A0A931CXF7"/>
<dbReference type="Pfam" id="PF04290">
    <property type="entry name" value="DctQ"/>
    <property type="match status" value="1"/>
</dbReference>
<evidence type="ECO:0000256" key="8">
    <source>
        <dbReference type="ARBA" id="ARBA00038436"/>
    </source>
</evidence>
<proteinExistence type="inferred from homology"/>
<evidence type="ECO:0000259" key="10">
    <source>
        <dbReference type="Pfam" id="PF04290"/>
    </source>
</evidence>
<protein>
    <submittedName>
        <fullName evidence="11">TRAP transporter small permease</fullName>
    </submittedName>
</protein>
<keyword evidence="3" id="KW-1003">Cell membrane</keyword>
<comment type="subcellular location">
    <subcellularLocation>
        <location evidence="1">Cell inner membrane</location>
        <topology evidence="1">Multi-pass membrane protein</topology>
    </subcellularLocation>
</comment>
<feature type="transmembrane region" description="Helical" evidence="9">
    <location>
        <begin position="16"/>
        <end position="45"/>
    </location>
</feature>
<evidence type="ECO:0000256" key="6">
    <source>
        <dbReference type="ARBA" id="ARBA00022989"/>
    </source>
</evidence>
<feature type="transmembrane region" description="Helical" evidence="9">
    <location>
        <begin position="103"/>
        <end position="128"/>
    </location>
</feature>
<name>A0A931CXF7_9BACT</name>
<gene>
    <name evidence="11" type="ORF">H0S81_04690</name>
</gene>
<dbReference type="GO" id="GO:0005886">
    <property type="term" value="C:plasma membrane"/>
    <property type="evidence" value="ECO:0007669"/>
    <property type="project" value="UniProtKB-SubCell"/>
</dbReference>
<dbReference type="EMBL" id="JACCQK010000238">
    <property type="protein sequence ID" value="MBG0779204.1"/>
    <property type="molecule type" value="Genomic_DNA"/>
</dbReference>
<evidence type="ECO:0000256" key="9">
    <source>
        <dbReference type="SAM" id="Phobius"/>
    </source>
</evidence>
<comment type="caution">
    <text evidence="11">The sequence shown here is derived from an EMBL/GenBank/DDBJ whole genome shotgun (WGS) entry which is preliminary data.</text>
</comment>
<sequence length="177" mass="19963">MQITHIENNIHRVARLMYFLAGMAIVAMMMITTLDVFMRFCVTMYSKFGWEFLATWRPVPGTYDLVAMCGAIAAAFAMAHTTLESGHVAVSLVVRLLSKKRQLWMKMFTDTASLSLFGILAWRSVVYAGKLKESGEVSMTMQLPYHPFVYLMAFSSLVVALVYLIAIIKNMKKVVSL</sequence>
<comment type="similarity">
    <text evidence="8">Belongs to the TRAP transporter small permease family.</text>
</comment>
<dbReference type="Proteomes" id="UP000706172">
    <property type="component" value="Unassembled WGS sequence"/>
</dbReference>
<dbReference type="PANTHER" id="PTHR35011">
    <property type="entry name" value="2,3-DIKETO-L-GULONATE TRAP TRANSPORTER SMALL PERMEASE PROTEIN YIAM"/>
    <property type="match status" value="1"/>
</dbReference>
<evidence type="ECO:0000256" key="3">
    <source>
        <dbReference type="ARBA" id="ARBA00022475"/>
    </source>
</evidence>
<evidence type="ECO:0000256" key="5">
    <source>
        <dbReference type="ARBA" id="ARBA00022692"/>
    </source>
</evidence>
<dbReference type="InterPro" id="IPR055348">
    <property type="entry name" value="DctQ"/>
</dbReference>
<dbReference type="PANTHER" id="PTHR35011:SF10">
    <property type="entry name" value="TRAP TRANSPORTER SMALL PERMEASE PROTEIN"/>
    <property type="match status" value="1"/>
</dbReference>
<feature type="transmembrane region" description="Helical" evidence="9">
    <location>
        <begin position="65"/>
        <end position="83"/>
    </location>
</feature>
<keyword evidence="4" id="KW-0997">Cell inner membrane</keyword>
<evidence type="ECO:0000313" key="11">
    <source>
        <dbReference type="EMBL" id="MBG0779204.1"/>
    </source>
</evidence>
<feature type="domain" description="Tripartite ATP-independent periplasmic transporters DctQ component" evidence="10">
    <location>
        <begin position="28"/>
        <end position="171"/>
    </location>
</feature>
<keyword evidence="5 9" id="KW-0812">Transmembrane</keyword>
<reference evidence="11" key="1">
    <citation type="submission" date="2020-07" db="EMBL/GenBank/DDBJ databases">
        <title>Severe corrosion of carbon steel in oil field produced water can be linked to methanogenic archaea containing a special type of NiFe hydrogenase.</title>
        <authorList>
            <person name="Lahme S."/>
            <person name="Mand J."/>
            <person name="Longwell J."/>
            <person name="Smith R."/>
            <person name="Enning D."/>
        </authorList>
    </citation>
    <scope>NUCLEOTIDE SEQUENCE</scope>
    <source>
        <strain evidence="11">MIC098Bin6</strain>
    </source>
</reference>
<evidence type="ECO:0000256" key="1">
    <source>
        <dbReference type="ARBA" id="ARBA00004429"/>
    </source>
</evidence>
<dbReference type="GO" id="GO:0022857">
    <property type="term" value="F:transmembrane transporter activity"/>
    <property type="evidence" value="ECO:0007669"/>
    <property type="project" value="TreeGrafter"/>
</dbReference>
<keyword evidence="7 9" id="KW-0472">Membrane</keyword>
<dbReference type="GO" id="GO:0015740">
    <property type="term" value="P:C4-dicarboxylate transport"/>
    <property type="evidence" value="ECO:0007669"/>
    <property type="project" value="TreeGrafter"/>
</dbReference>
<dbReference type="InterPro" id="IPR007387">
    <property type="entry name" value="TRAP_DctQ"/>
</dbReference>
<evidence type="ECO:0000256" key="4">
    <source>
        <dbReference type="ARBA" id="ARBA00022519"/>
    </source>
</evidence>
<accession>A0A931CXF7</accession>
<organism evidence="11 12">
    <name type="scientific">Desulfotignum balticum</name>
    <dbReference type="NCBI Taxonomy" id="115781"/>
    <lineage>
        <taxon>Bacteria</taxon>
        <taxon>Pseudomonadati</taxon>
        <taxon>Thermodesulfobacteriota</taxon>
        <taxon>Desulfobacteria</taxon>
        <taxon>Desulfobacterales</taxon>
        <taxon>Desulfobacteraceae</taxon>
        <taxon>Desulfotignum</taxon>
    </lineage>
</organism>
<feature type="transmembrane region" description="Helical" evidence="9">
    <location>
        <begin position="148"/>
        <end position="168"/>
    </location>
</feature>
<evidence type="ECO:0000313" key="12">
    <source>
        <dbReference type="Proteomes" id="UP000706172"/>
    </source>
</evidence>
<keyword evidence="2" id="KW-0813">Transport</keyword>